<dbReference type="Gene3D" id="3.20.20.70">
    <property type="entry name" value="Aldolase class I"/>
    <property type="match status" value="1"/>
</dbReference>
<gene>
    <name evidence="2" type="ORF">OO013_04460</name>
</gene>
<evidence type="ECO:0000313" key="2">
    <source>
        <dbReference type="EMBL" id="MCX2743103.1"/>
    </source>
</evidence>
<dbReference type="InterPro" id="IPR013785">
    <property type="entry name" value="Aldolase_TIM"/>
</dbReference>
<dbReference type="Proteomes" id="UP001209885">
    <property type="component" value="Unassembled WGS sequence"/>
</dbReference>
<evidence type="ECO:0000259" key="1">
    <source>
        <dbReference type="Pfam" id="PF02581"/>
    </source>
</evidence>
<comment type="caution">
    <text evidence="2">The sequence shown here is derived from an EMBL/GenBank/DDBJ whole genome shotgun (WGS) entry which is preliminary data.</text>
</comment>
<dbReference type="RefSeq" id="WP_266055474.1">
    <property type="nucleotide sequence ID" value="NZ_JAPFQN010000003.1"/>
</dbReference>
<accession>A0ABT3RNJ9</accession>
<organism evidence="2 3">
    <name type="scientific">Mangrovivirga halotolerans</name>
    <dbReference type="NCBI Taxonomy" id="2993936"/>
    <lineage>
        <taxon>Bacteria</taxon>
        <taxon>Pseudomonadati</taxon>
        <taxon>Bacteroidota</taxon>
        <taxon>Cytophagia</taxon>
        <taxon>Cytophagales</taxon>
        <taxon>Mangrovivirgaceae</taxon>
        <taxon>Mangrovivirga</taxon>
    </lineage>
</organism>
<dbReference type="EMBL" id="JAPFQN010000003">
    <property type="protein sequence ID" value="MCX2743103.1"/>
    <property type="molecule type" value="Genomic_DNA"/>
</dbReference>
<sequence>MKESYFDITGGLMLSFDASSQKELLLKSIKSALIGGVDVVGLYNTKYIKGLPHELINEINREAGKFDVPLIVIDHWEMLNEAHFDGVYFTGIPEDFNKIEQKLSGDFILGVECSSKEEVIWSNENESDFCIINIKALSEGEIKKLSEINTRTLFLAGIANREELKNFREISFDGVFPDKDAVDGKNFLQITESFKTALSMVFSHE</sequence>
<proteinExistence type="predicted"/>
<dbReference type="InterPro" id="IPR036206">
    <property type="entry name" value="ThiamineP_synth_sf"/>
</dbReference>
<name>A0ABT3RNJ9_9BACT</name>
<keyword evidence="3" id="KW-1185">Reference proteome</keyword>
<dbReference type="InterPro" id="IPR022998">
    <property type="entry name" value="ThiamineP_synth_TenI"/>
</dbReference>
<protein>
    <submittedName>
        <fullName evidence="2">Thiamine phosphate synthase</fullName>
    </submittedName>
</protein>
<reference evidence="2 3" key="1">
    <citation type="submission" date="2022-11" db="EMBL/GenBank/DDBJ databases">
        <title>The characterization of three novel Bacteroidetes species and genomic analysis of their roles in tidal elemental geochemical cycles.</title>
        <authorList>
            <person name="Ma K."/>
        </authorList>
    </citation>
    <scope>NUCLEOTIDE SEQUENCE [LARGE SCALE GENOMIC DNA]</scope>
    <source>
        <strain evidence="2 3">M17</strain>
    </source>
</reference>
<dbReference type="Pfam" id="PF02581">
    <property type="entry name" value="TMP-TENI"/>
    <property type="match status" value="1"/>
</dbReference>
<dbReference type="SUPFAM" id="SSF51391">
    <property type="entry name" value="Thiamin phosphate synthase"/>
    <property type="match status" value="1"/>
</dbReference>
<feature type="domain" description="Thiamine phosphate synthase/TenI" evidence="1">
    <location>
        <begin position="19"/>
        <end position="130"/>
    </location>
</feature>
<evidence type="ECO:0000313" key="3">
    <source>
        <dbReference type="Proteomes" id="UP001209885"/>
    </source>
</evidence>